<name>A0A1G1W870_9BACT</name>
<sequence length="133" mass="14911">MSPSDSPEICDPNQAFFAPTKEILGACATEFGGIINISLTTSTIDQMISSYAEEDYDNFKKEELGIINNKKTVKISGISKVKTEFFDLTGTKTIVYLVDFGDKTLHVMYSQKPTWSDYSATFEKMFSTLKFLN</sequence>
<dbReference type="AlphaFoldDB" id="A0A1G1W870"/>
<evidence type="ECO:0000313" key="2">
    <source>
        <dbReference type="Proteomes" id="UP000177103"/>
    </source>
</evidence>
<accession>A0A1G1W870</accession>
<gene>
    <name evidence="1" type="ORF">A2Y57_03550</name>
</gene>
<comment type="caution">
    <text evidence="1">The sequence shown here is derived from an EMBL/GenBank/DDBJ whole genome shotgun (WGS) entry which is preliminary data.</text>
</comment>
<evidence type="ECO:0000313" key="1">
    <source>
        <dbReference type="EMBL" id="OGY23821.1"/>
    </source>
</evidence>
<organism evidence="1 2">
    <name type="scientific">Candidatus Woykebacteria bacterium RBG_13_40_7b</name>
    <dbReference type="NCBI Taxonomy" id="1802594"/>
    <lineage>
        <taxon>Bacteria</taxon>
        <taxon>Candidatus Woykeibacteriota</taxon>
    </lineage>
</organism>
<dbReference type="EMBL" id="MHCQ01000038">
    <property type="protein sequence ID" value="OGY23821.1"/>
    <property type="molecule type" value="Genomic_DNA"/>
</dbReference>
<protein>
    <recommendedName>
        <fullName evidence="3">PsbP C-terminal domain-containing protein</fullName>
    </recommendedName>
</protein>
<dbReference type="Proteomes" id="UP000177103">
    <property type="component" value="Unassembled WGS sequence"/>
</dbReference>
<reference evidence="1 2" key="1">
    <citation type="journal article" date="2016" name="Nat. Commun.">
        <title>Thousands of microbial genomes shed light on interconnected biogeochemical processes in an aquifer system.</title>
        <authorList>
            <person name="Anantharaman K."/>
            <person name="Brown C.T."/>
            <person name="Hug L.A."/>
            <person name="Sharon I."/>
            <person name="Castelle C.J."/>
            <person name="Probst A.J."/>
            <person name="Thomas B.C."/>
            <person name="Singh A."/>
            <person name="Wilkins M.J."/>
            <person name="Karaoz U."/>
            <person name="Brodie E.L."/>
            <person name="Williams K.H."/>
            <person name="Hubbard S.S."/>
            <person name="Banfield J.F."/>
        </authorList>
    </citation>
    <scope>NUCLEOTIDE SEQUENCE [LARGE SCALE GENOMIC DNA]</scope>
</reference>
<proteinExistence type="predicted"/>
<evidence type="ECO:0008006" key="3">
    <source>
        <dbReference type="Google" id="ProtNLM"/>
    </source>
</evidence>